<reference evidence="2 3" key="1">
    <citation type="submission" date="2015-03" db="EMBL/GenBank/DDBJ databases">
        <title>Draft Genome Sequence of Burkholderia andropogonis type strain ICMP2807, isolated from Sorghum bicolor.</title>
        <authorList>
            <person name="Lopes-Santos L."/>
            <person name="Castro D.B."/>
            <person name="Ottoboni L.M."/>
            <person name="Park D."/>
            <person name="Weirc B.S."/>
            <person name="Destefano S.A."/>
        </authorList>
    </citation>
    <scope>NUCLEOTIDE SEQUENCE [LARGE SCALE GENOMIC DNA]</scope>
    <source>
        <strain evidence="2 3">ICMP2807</strain>
    </source>
</reference>
<dbReference type="Gene3D" id="2.10.70.10">
    <property type="entry name" value="Complement Module, domain 1"/>
    <property type="match status" value="1"/>
</dbReference>
<dbReference type="Proteomes" id="UP000033618">
    <property type="component" value="Unassembled WGS sequence"/>
</dbReference>
<name>A0A0F5K099_9BURK</name>
<dbReference type="STRING" id="28092.WM40_10970"/>
<dbReference type="AlphaFoldDB" id="A0A0F5K099"/>
<sequence>MNSLPRSSRTLHLRHRDLSSAGGSQNATNVSVVRPMQRLMPRVTSVGPEASVTERVSTDARAPVARSARQPQPVVMPLEPSLSNVPVSAGPVTSAALLQGNKTVQIMHNGEPYTLRATRHGKLILTK</sequence>
<protein>
    <recommendedName>
        <fullName evidence="4">Hemin transporter HemP</fullName>
    </recommendedName>
</protein>
<evidence type="ECO:0000313" key="2">
    <source>
        <dbReference type="EMBL" id="KKB63526.1"/>
    </source>
</evidence>
<dbReference type="PATRIC" id="fig|28092.6.peg.2584"/>
<organism evidence="2 3">
    <name type="scientific">Robbsia andropogonis</name>
    <dbReference type="NCBI Taxonomy" id="28092"/>
    <lineage>
        <taxon>Bacteria</taxon>
        <taxon>Pseudomonadati</taxon>
        <taxon>Pseudomonadota</taxon>
        <taxon>Betaproteobacteria</taxon>
        <taxon>Burkholderiales</taxon>
        <taxon>Burkholderiaceae</taxon>
        <taxon>Robbsia</taxon>
    </lineage>
</organism>
<proteinExistence type="predicted"/>
<comment type="caution">
    <text evidence="2">The sequence shown here is derived from an EMBL/GenBank/DDBJ whole genome shotgun (WGS) entry which is preliminary data.</text>
</comment>
<keyword evidence="3" id="KW-1185">Reference proteome</keyword>
<accession>A0A0F5K099</accession>
<dbReference type="InterPro" id="IPR019600">
    <property type="entry name" value="Hemin_uptake_protein_HemP"/>
</dbReference>
<gene>
    <name evidence="2" type="ORF">WM40_10970</name>
</gene>
<feature type="region of interest" description="Disordered" evidence="1">
    <location>
        <begin position="1"/>
        <end position="71"/>
    </location>
</feature>
<evidence type="ECO:0000256" key="1">
    <source>
        <dbReference type="SAM" id="MobiDB-lite"/>
    </source>
</evidence>
<evidence type="ECO:0008006" key="4">
    <source>
        <dbReference type="Google" id="ProtNLM"/>
    </source>
</evidence>
<evidence type="ECO:0000313" key="3">
    <source>
        <dbReference type="Proteomes" id="UP000033618"/>
    </source>
</evidence>
<dbReference type="EMBL" id="LAQU01000009">
    <property type="protein sequence ID" value="KKB63526.1"/>
    <property type="molecule type" value="Genomic_DNA"/>
</dbReference>
<feature type="compositionally biased region" description="Polar residues" evidence="1">
    <location>
        <begin position="21"/>
        <end position="31"/>
    </location>
</feature>
<dbReference type="Pfam" id="PF10636">
    <property type="entry name" value="hemP"/>
    <property type="match status" value="1"/>
</dbReference>